<reference evidence="1 2" key="2">
    <citation type="journal article" date="2017" name="Front. Plant Sci.">
        <title>Gene Classification and Mining of Molecular Markers Useful in Red Clover (Trifolium pratense) Breeding.</title>
        <authorList>
            <person name="Istvanek J."/>
            <person name="Dluhosova J."/>
            <person name="Dluhos P."/>
            <person name="Patkova L."/>
            <person name="Nedelnik J."/>
            <person name="Repkova J."/>
        </authorList>
    </citation>
    <scope>NUCLEOTIDE SEQUENCE [LARGE SCALE GENOMIC DNA]</scope>
    <source>
        <strain evidence="2">cv. Tatra</strain>
        <tissue evidence="1">Young leaves</tissue>
    </source>
</reference>
<comment type="caution">
    <text evidence="1">The sequence shown here is derived from an EMBL/GenBank/DDBJ whole genome shotgun (WGS) entry which is preliminary data.</text>
</comment>
<organism evidence="1 2">
    <name type="scientific">Trifolium pratense</name>
    <name type="common">Red clover</name>
    <dbReference type="NCBI Taxonomy" id="57577"/>
    <lineage>
        <taxon>Eukaryota</taxon>
        <taxon>Viridiplantae</taxon>
        <taxon>Streptophyta</taxon>
        <taxon>Embryophyta</taxon>
        <taxon>Tracheophyta</taxon>
        <taxon>Spermatophyta</taxon>
        <taxon>Magnoliopsida</taxon>
        <taxon>eudicotyledons</taxon>
        <taxon>Gunneridae</taxon>
        <taxon>Pentapetalae</taxon>
        <taxon>rosids</taxon>
        <taxon>fabids</taxon>
        <taxon>Fabales</taxon>
        <taxon>Fabaceae</taxon>
        <taxon>Papilionoideae</taxon>
        <taxon>50 kb inversion clade</taxon>
        <taxon>NPAAA clade</taxon>
        <taxon>Hologalegina</taxon>
        <taxon>IRL clade</taxon>
        <taxon>Trifolieae</taxon>
        <taxon>Trifolium</taxon>
    </lineage>
</organism>
<dbReference type="AlphaFoldDB" id="A0A2K3KUP4"/>
<dbReference type="EMBL" id="ASHM01262776">
    <property type="protein sequence ID" value="PNX70011.1"/>
    <property type="molecule type" value="Genomic_DNA"/>
</dbReference>
<evidence type="ECO:0000313" key="2">
    <source>
        <dbReference type="Proteomes" id="UP000236291"/>
    </source>
</evidence>
<proteinExistence type="predicted"/>
<name>A0A2K3KUP4_TRIPR</name>
<dbReference type="Proteomes" id="UP000236291">
    <property type="component" value="Unassembled WGS sequence"/>
</dbReference>
<feature type="non-terminal residue" evidence="1">
    <location>
        <position position="24"/>
    </location>
</feature>
<gene>
    <name evidence="1" type="ORF">L195_g064693</name>
</gene>
<protein>
    <submittedName>
        <fullName evidence="1">Uncharacterized protein</fullName>
    </submittedName>
</protein>
<sequence>MSMLEKLEKQATARGVTVQEMACI</sequence>
<reference evidence="1 2" key="1">
    <citation type="journal article" date="2014" name="Am. J. Bot.">
        <title>Genome assembly and annotation for red clover (Trifolium pratense; Fabaceae).</title>
        <authorList>
            <person name="Istvanek J."/>
            <person name="Jaros M."/>
            <person name="Krenek A."/>
            <person name="Repkova J."/>
        </authorList>
    </citation>
    <scope>NUCLEOTIDE SEQUENCE [LARGE SCALE GENOMIC DNA]</scope>
    <source>
        <strain evidence="2">cv. Tatra</strain>
        <tissue evidence="1">Young leaves</tissue>
    </source>
</reference>
<evidence type="ECO:0000313" key="1">
    <source>
        <dbReference type="EMBL" id="PNX70011.1"/>
    </source>
</evidence>
<accession>A0A2K3KUP4</accession>